<keyword evidence="1" id="KW-0812">Transmembrane</keyword>
<organism evidence="3 4">
    <name type="scientific">Sulfitobacter pacificus</name>
    <dbReference type="NCBI Taxonomy" id="1499314"/>
    <lineage>
        <taxon>Bacteria</taxon>
        <taxon>Pseudomonadati</taxon>
        <taxon>Pseudomonadota</taxon>
        <taxon>Alphaproteobacteria</taxon>
        <taxon>Rhodobacterales</taxon>
        <taxon>Roseobacteraceae</taxon>
        <taxon>Sulfitobacter</taxon>
    </lineage>
</organism>
<dbReference type="InterPro" id="IPR052710">
    <property type="entry name" value="CAAX_protease"/>
</dbReference>
<name>A0ABQ5VNN8_9RHOB</name>
<feature type="transmembrane region" description="Helical" evidence="1">
    <location>
        <begin position="20"/>
        <end position="42"/>
    </location>
</feature>
<comment type="caution">
    <text evidence="3">The sequence shown here is derived from an EMBL/GenBank/DDBJ whole genome shotgun (WGS) entry which is preliminary data.</text>
</comment>
<dbReference type="RefSeq" id="WP_284375077.1">
    <property type="nucleotide sequence ID" value="NZ_BSNL01000001.1"/>
</dbReference>
<dbReference type="EMBL" id="BSNL01000001">
    <property type="protein sequence ID" value="GLQ28569.1"/>
    <property type="molecule type" value="Genomic_DNA"/>
</dbReference>
<reference evidence="3" key="1">
    <citation type="journal article" date="2014" name="Int. J. Syst. Evol. Microbiol.">
        <title>Complete genome of a new Firmicutes species belonging to the dominant human colonic microbiota ('Ruminococcus bicirculans') reveals two chromosomes and a selective capacity to utilize plant glucans.</title>
        <authorList>
            <consortium name="NISC Comparative Sequencing Program"/>
            <person name="Wegmann U."/>
            <person name="Louis P."/>
            <person name="Goesmann A."/>
            <person name="Henrissat B."/>
            <person name="Duncan S.H."/>
            <person name="Flint H.J."/>
        </authorList>
    </citation>
    <scope>NUCLEOTIDE SEQUENCE</scope>
    <source>
        <strain evidence="3">NBRC 109915</strain>
    </source>
</reference>
<evidence type="ECO:0000259" key="2">
    <source>
        <dbReference type="Pfam" id="PF02517"/>
    </source>
</evidence>
<evidence type="ECO:0000313" key="3">
    <source>
        <dbReference type="EMBL" id="GLQ28569.1"/>
    </source>
</evidence>
<accession>A0ABQ5VNN8</accession>
<dbReference type="Proteomes" id="UP001161388">
    <property type="component" value="Unassembled WGS sequence"/>
</dbReference>
<reference evidence="3" key="2">
    <citation type="submission" date="2023-01" db="EMBL/GenBank/DDBJ databases">
        <title>Draft genome sequence of Sulfitobacter pacificus strain NBRC 109915.</title>
        <authorList>
            <person name="Sun Q."/>
            <person name="Mori K."/>
        </authorList>
    </citation>
    <scope>NUCLEOTIDE SEQUENCE</scope>
    <source>
        <strain evidence="3">NBRC 109915</strain>
    </source>
</reference>
<feature type="transmembrane region" description="Helical" evidence="1">
    <location>
        <begin position="236"/>
        <end position="261"/>
    </location>
</feature>
<dbReference type="PANTHER" id="PTHR36435:SF1">
    <property type="entry name" value="CAAX AMINO TERMINAL PROTEASE FAMILY PROTEIN"/>
    <property type="match status" value="1"/>
</dbReference>
<gene>
    <name evidence="3" type="ORF">GCM10007927_33720</name>
</gene>
<proteinExistence type="predicted"/>
<dbReference type="Pfam" id="PF02517">
    <property type="entry name" value="Rce1-like"/>
    <property type="match status" value="1"/>
</dbReference>
<feature type="domain" description="CAAX prenyl protease 2/Lysostaphin resistance protein A-like" evidence="2">
    <location>
        <begin position="145"/>
        <end position="241"/>
    </location>
</feature>
<protein>
    <recommendedName>
        <fullName evidence="2">CAAX prenyl protease 2/Lysostaphin resistance protein A-like domain-containing protein</fullName>
    </recommendedName>
</protein>
<keyword evidence="4" id="KW-1185">Reference proteome</keyword>
<feature type="transmembrane region" description="Helical" evidence="1">
    <location>
        <begin position="110"/>
        <end position="128"/>
    </location>
</feature>
<sequence>MSAYRLHEGFIAPARRHPAFWRFGVGLIVAGFVYLSLNQIYFQTVLGLGSNDPQFLTDIMTGSTPLTMYILLFGFVFMAVGVGISARLLQDRSFLSLLGPLPLLRRDFRLVSLAVLSVLALVLVLPPWDMGEPYVPNMALGRWLTLLVPSLVFILLQVSAEEIVFRGYVQQQLAARFRSPWVWMVLPSVLFAIAHYQPETAGENALLIVVWAGVFGIFMADLTARSGSLGPAIAVHLWNNVAAMAVLSLPGDLSGLALYLAPFGMDDTAALRAWLPVDFAMMLVLWLAARVAIRR</sequence>
<evidence type="ECO:0000313" key="4">
    <source>
        <dbReference type="Proteomes" id="UP001161388"/>
    </source>
</evidence>
<feature type="transmembrane region" description="Helical" evidence="1">
    <location>
        <begin position="140"/>
        <end position="160"/>
    </location>
</feature>
<keyword evidence="1" id="KW-0472">Membrane</keyword>
<dbReference type="PANTHER" id="PTHR36435">
    <property type="entry name" value="SLR1288 PROTEIN"/>
    <property type="match status" value="1"/>
</dbReference>
<feature type="transmembrane region" description="Helical" evidence="1">
    <location>
        <begin position="204"/>
        <end position="224"/>
    </location>
</feature>
<feature type="transmembrane region" description="Helical" evidence="1">
    <location>
        <begin position="181"/>
        <end position="198"/>
    </location>
</feature>
<keyword evidence="1" id="KW-1133">Transmembrane helix</keyword>
<dbReference type="InterPro" id="IPR003675">
    <property type="entry name" value="Rce1/LyrA-like_dom"/>
</dbReference>
<feature type="transmembrane region" description="Helical" evidence="1">
    <location>
        <begin position="66"/>
        <end position="89"/>
    </location>
</feature>
<evidence type="ECO:0000256" key="1">
    <source>
        <dbReference type="SAM" id="Phobius"/>
    </source>
</evidence>
<feature type="transmembrane region" description="Helical" evidence="1">
    <location>
        <begin position="273"/>
        <end position="293"/>
    </location>
</feature>